<dbReference type="FunFam" id="1.20.1280.290:FF:000001">
    <property type="entry name" value="Bidirectional sugar transporter SWEET"/>
    <property type="match status" value="1"/>
</dbReference>
<accession>A0A9D4U0S7</accession>
<dbReference type="Pfam" id="PF03083">
    <property type="entry name" value="MtN3_slv"/>
    <property type="match status" value="2"/>
</dbReference>
<evidence type="ECO:0000256" key="2">
    <source>
        <dbReference type="ARBA" id="ARBA00007809"/>
    </source>
</evidence>
<keyword evidence="5 9" id="KW-0812">Transmembrane</keyword>
<gene>
    <name evidence="10" type="ORF">GOP47_0025693</name>
</gene>
<dbReference type="GO" id="GO:0051119">
    <property type="term" value="F:sugar transmembrane transporter activity"/>
    <property type="evidence" value="ECO:0007669"/>
    <property type="project" value="InterPro"/>
</dbReference>
<comment type="subcellular location">
    <subcellularLocation>
        <location evidence="9">Cell membrane</location>
        <topology evidence="9">Multi-pass membrane protein</topology>
    </subcellularLocation>
    <subcellularLocation>
        <location evidence="1">Endomembrane system</location>
        <topology evidence="1">Multi-pass membrane protein</topology>
    </subcellularLocation>
</comment>
<feature type="transmembrane region" description="Helical" evidence="9">
    <location>
        <begin position="12"/>
        <end position="34"/>
    </location>
</feature>
<dbReference type="OrthoDB" id="409725at2759"/>
<evidence type="ECO:0000256" key="9">
    <source>
        <dbReference type="RuleBase" id="RU910715"/>
    </source>
</evidence>
<feature type="transmembrane region" description="Helical" evidence="9">
    <location>
        <begin position="165"/>
        <end position="187"/>
    </location>
</feature>
<keyword evidence="11" id="KW-1185">Reference proteome</keyword>
<sequence length="265" mass="29309">MMHLNMDPKLVLGILGNATAMALFLSPTPTFVRIFKTKSTEEFSGLPYVCTLLNCLLWVLYGLPIVKPHSMLIITINVFGVAMELFFITLYVVFATKKSKIKVTRYMTLVVIFYVAIIVITIFALHTLSLRQLVVGSVCVVIAVAMYAAPLSIMGLVIRTKSVEFMPFTLSLCNFTNSAVWTAYSLVTKDIFVGIPNGIGCISGIVQLILYALYYKNSKKIKSEEEKLGKGQGKSDATYLQKSNTALSKDLEKSISMDTFHKGKG</sequence>
<dbReference type="FunFam" id="1.20.1280.290:FF:000002">
    <property type="entry name" value="Bidirectional sugar transporter SWEET"/>
    <property type="match status" value="1"/>
</dbReference>
<evidence type="ECO:0000256" key="4">
    <source>
        <dbReference type="ARBA" id="ARBA00022597"/>
    </source>
</evidence>
<feature type="transmembrane region" description="Helical" evidence="9">
    <location>
        <begin position="72"/>
        <end position="94"/>
    </location>
</feature>
<feature type="transmembrane region" description="Helical" evidence="9">
    <location>
        <begin position="134"/>
        <end position="158"/>
    </location>
</feature>
<keyword evidence="6" id="KW-0677">Repeat</keyword>
<protein>
    <recommendedName>
        <fullName evidence="9">Bidirectional sugar transporter SWEET</fullName>
    </recommendedName>
</protein>
<keyword evidence="3 9" id="KW-0813">Transport</keyword>
<feature type="transmembrane region" description="Helical" evidence="9">
    <location>
        <begin position="46"/>
        <end position="66"/>
    </location>
</feature>
<keyword evidence="7 9" id="KW-1133">Transmembrane helix</keyword>
<dbReference type="PANTHER" id="PTHR10791:SF240">
    <property type="entry name" value="BIDIRECTIONAL SUGAR TRANSPORTER SWEET"/>
    <property type="match status" value="1"/>
</dbReference>
<reference evidence="10" key="1">
    <citation type="submission" date="2021-01" db="EMBL/GenBank/DDBJ databases">
        <title>Adiantum capillus-veneris genome.</title>
        <authorList>
            <person name="Fang Y."/>
            <person name="Liao Q."/>
        </authorList>
    </citation>
    <scope>NUCLEOTIDE SEQUENCE</scope>
    <source>
        <strain evidence="10">H3</strain>
        <tissue evidence="10">Leaf</tissue>
    </source>
</reference>
<evidence type="ECO:0000256" key="7">
    <source>
        <dbReference type="ARBA" id="ARBA00022989"/>
    </source>
</evidence>
<dbReference type="EMBL" id="JABFUD020000025">
    <property type="protein sequence ID" value="KAI5059374.1"/>
    <property type="molecule type" value="Genomic_DNA"/>
</dbReference>
<dbReference type="AlphaFoldDB" id="A0A9D4U0S7"/>
<dbReference type="GO" id="GO:0005886">
    <property type="term" value="C:plasma membrane"/>
    <property type="evidence" value="ECO:0007669"/>
    <property type="project" value="UniProtKB-SubCell"/>
</dbReference>
<feature type="transmembrane region" description="Helical" evidence="9">
    <location>
        <begin position="106"/>
        <end position="128"/>
    </location>
</feature>
<feature type="transmembrane region" description="Helical" evidence="9">
    <location>
        <begin position="193"/>
        <end position="214"/>
    </location>
</feature>
<organism evidence="10 11">
    <name type="scientific">Adiantum capillus-veneris</name>
    <name type="common">Maidenhair fern</name>
    <dbReference type="NCBI Taxonomy" id="13818"/>
    <lineage>
        <taxon>Eukaryota</taxon>
        <taxon>Viridiplantae</taxon>
        <taxon>Streptophyta</taxon>
        <taxon>Embryophyta</taxon>
        <taxon>Tracheophyta</taxon>
        <taxon>Polypodiopsida</taxon>
        <taxon>Polypodiidae</taxon>
        <taxon>Polypodiales</taxon>
        <taxon>Pteridineae</taxon>
        <taxon>Pteridaceae</taxon>
        <taxon>Vittarioideae</taxon>
        <taxon>Adiantum</taxon>
    </lineage>
</organism>
<dbReference type="InterPro" id="IPR047664">
    <property type="entry name" value="SWEET"/>
</dbReference>
<dbReference type="GO" id="GO:0012505">
    <property type="term" value="C:endomembrane system"/>
    <property type="evidence" value="ECO:0007669"/>
    <property type="project" value="UniProtKB-SubCell"/>
</dbReference>
<evidence type="ECO:0000256" key="1">
    <source>
        <dbReference type="ARBA" id="ARBA00004127"/>
    </source>
</evidence>
<dbReference type="PANTHER" id="PTHR10791">
    <property type="entry name" value="RAG1-ACTIVATING PROTEIN 1"/>
    <property type="match status" value="1"/>
</dbReference>
<dbReference type="InterPro" id="IPR004316">
    <property type="entry name" value="SWEET_rpt"/>
</dbReference>
<dbReference type="Proteomes" id="UP000886520">
    <property type="component" value="Chromosome 25"/>
</dbReference>
<evidence type="ECO:0000256" key="8">
    <source>
        <dbReference type="ARBA" id="ARBA00023136"/>
    </source>
</evidence>
<name>A0A9D4U0S7_ADICA</name>
<keyword evidence="4 9" id="KW-0762">Sugar transport</keyword>
<comment type="similarity">
    <text evidence="2 9">Belongs to the SWEET sugar transporter family.</text>
</comment>
<keyword evidence="8 9" id="KW-0472">Membrane</keyword>
<evidence type="ECO:0000256" key="3">
    <source>
        <dbReference type="ARBA" id="ARBA00022448"/>
    </source>
</evidence>
<dbReference type="Gene3D" id="1.20.1280.290">
    <property type="match status" value="2"/>
</dbReference>
<comment type="caution">
    <text evidence="10">The sequence shown here is derived from an EMBL/GenBank/DDBJ whole genome shotgun (WGS) entry which is preliminary data.</text>
</comment>
<proteinExistence type="inferred from homology"/>
<evidence type="ECO:0000256" key="5">
    <source>
        <dbReference type="ARBA" id="ARBA00022692"/>
    </source>
</evidence>
<evidence type="ECO:0000256" key="6">
    <source>
        <dbReference type="ARBA" id="ARBA00022737"/>
    </source>
</evidence>
<comment type="function">
    <text evidence="9">Mediates both low-affinity uptake and efflux of sugar across the membrane.</text>
</comment>
<evidence type="ECO:0000313" key="10">
    <source>
        <dbReference type="EMBL" id="KAI5059374.1"/>
    </source>
</evidence>
<evidence type="ECO:0000313" key="11">
    <source>
        <dbReference type="Proteomes" id="UP000886520"/>
    </source>
</evidence>